<dbReference type="Gene3D" id="1.10.357.10">
    <property type="entry name" value="Tetracycline Repressor, domain 2"/>
    <property type="match status" value="1"/>
</dbReference>
<sequence length="206" mass="22803">MKLSKKAAATRQHILDTSRGLILRKGFSGVGLQEILKNCDVPKGSFYHYFPSKEAFGRALLQQYVDDYHERLEVLLTAHEGSGRERLMRYWNAWIDDPISGSWAEQCLVVKLAAEVADLSEDMRQVLNDGVEHLVTRIAVVITEGRADGSLPPGAVPQVLAQVLYQMWLGAALLAKLGQDKEPLHQAFTATDQLLTCVGNNTGQES</sequence>
<dbReference type="PROSITE" id="PS50977">
    <property type="entry name" value="HTH_TETR_2"/>
    <property type="match status" value="1"/>
</dbReference>
<evidence type="ECO:0000313" key="6">
    <source>
        <dbReference type="EMBL" id="NYS59336.1"/>
    </source>
</evidence>
<dbReference type="Proteomes" id="UP000586119">
    <property type="component" value="Unassembled WGS sequence"/>
</dbReference>
<dbReference type="InterPro" id="IPR036271">
    <property type="entry name" value="Tet_transcr_reg_TetR-rel_C_sf"/>
</dbReference>
<dbReference type="PANTHER" id="PTHR47506:SF6">
    <property type="entry name" value="HTH-TYPE TRANSCRIPTIONAL REPRESSOR NEMR"/>
    <property type="match status" value="1"/>
</dbReference>
<evidence type="ECO:0000313" key="7">
    <source>
        <dbReference type="Proteomes" id="UP000586119"/>
    </source>
</evidence>
<dbReference type="InterPro" id="IPR001647">
    <property type="entry name" value="HTH_TetR"/>
</dbReference>
<dbReference type="AlphaFoldDB" id="A0A7Z0LI05"/>
<feature type="DNA-binding region" description="H-T-H motif" evidence="4">
    <location>
        <begin position="31"/>
        <end position="50"/>
    </location>
</feature>
<dbReference type="InterPro" id="IPR011075">
    <property type="entry name" value="TetR_C"/>
</dbReference>
<dbReference type="GO" id="GO:0003677">
    <property type="term" value="F:DNA binding"/>
    <property type="evidence" value="ECO:0007669"/>
    <property type="project" value="UniProtKB-UniRule"/>
</dbReference>
<dbReference type="RefSeq" id="WP_179928678.1">
    <property type="nucleotide sequence ID" value="NZ_JACCDF010000001.1"/>
</dbReference>
<proteinExistence type="predicted"/>
<comment type="caution">
    <text evidence="6">The sequence shown here is derived from an EMBL/GenBank/DDBJ whole genome shotgun (WGS) entry which is preliminary data.</text>
</comment>
<evidence type="ECO:0000256" key="3">
    <source>
        <dbReference type="ARBA" id="ARBA00023163"/>
    </source>
</evidence>
<keyword evidence="2 4" id="KW-0238">DNA-binding</keyword>
<keyword evidence="7" id="KW-1185">Reference proteome</keyword>
<dbReference type="EMBL" id="JACCDF010000001">
    <property type="protein sequence ID" value="NYS59336.1"/>
    <property type="molecule type" value="Genomic_DNA"/>
</dbReference>
<reference evidence="6 7" key="1">
    <citation type="journal article" date="2015" name="Int. J. Syst. Evol. Microbiol.">
        <title>Halomonas salicampi sp. nov., a halotolerant and alkalitolerant bacterium isolated from a saltern soil.</title>
        <authorList>
            <person name="Lee J.C."/>
            <person name="Kim Y.S."/>
            <person name="Yun B.S."/>
            <person name="Whang K.S."/>
        </authorList>
    </citation>
    <scope>NUCLEOTIDE SEQUENCE [LARGE SCALE GENOMIC DNA]</scope>
    <source>
        <strain evidence="6 7">BH103</strain>
    </source>
</reference>
<evidence type="ECO:0000256" key="2">
    <source>
        <dbReference type="ARBA" id="ARBA00023125"/>
    </source>
</evidence>
<evidence type="ECO:0000256" key="1">
    <source>
        <dbReference type="ARBA" id="ARBA00023015"/>
    </source>
</evidence>
<gene>
    <name evidence="6" type="ORF">HZS81_00930</name>
</gene>
<keyword evidence="3" id="KW-0804">Transcription</keyword>
<dbReference type="PANTHER" id="PTHR47506">
    <property type="entry name" value="TRANSCRIPTIONAL REGULATORY PROTEIN"/>
    <property type="match status" value="1"/>
</dbReference>
<protein>
    <submittedName>
        <fullName evidence="6">TetR/AcrR family transcriptional regulator</fullName>
    </submittedName>
</protein>
<dbReference type="PRINTS" id="PR00455">
    <property type="entry name" value="HTHTETR"/>
</dbReference>
<feature type="domain" description="HTH tetR-type" evidence="5">
    <location>
        <begin position="8"/>
        <end position="68"/>
    </location>
</feature>
<dbReference type="Pfam" id="PF00440">
    <property type="entry name" value="TetR_N"/>
    <property type="match status" value="1"/>
</dbReference>
<dbReference type="SUPFAM" id="SSF46689">
    <property type="entry name" value="Homeodomain-like"/>
    <property type="match status" value="1"/>
</dbReference>
<keyword evidence="1" id="KW-0805">Transcription regulation</keyword>
<dbReference type="Pfam" id="PF16925">
    <property type="entry name" value="TetR_C_13"/>
    <property type="match status" value="1"/>
</dbReference>
<dbReference type="InterPro" id="IPR009057">
    <property type="entry name" value="Homeodomain-like_sf"/>
</dbReference>
<evidence type="ECO:0000256" key="4">
    <source>
        <dbReference type="PROSITE-ProRule" id="PRU00335"/>
    </source>
</evidence>
<dbReference type="SUPFAM" id="SSF48498">
    <property type="entry name" value="Tetracyclin repressor-like, C-terminal domain"/>
    <property type="match status" value="1"/>
</dbReference>
<evidence type="ECO:0000259" key="5">
    <source>
        <dbReference type="PROSITE" id="PS50977"/>
    </source>
</evidence>
<name>A0A7Z0LI05_9GAMM</name>
<organism evidence="6 7">
    <name type="scientific">Vreelandella salicampi</name>
    <dbReference type="NCBI Taxonomy" id="1449798"/>
    <lineage>
        <taxon>Bacteria</taxon>
        <taxon>Pseudomonadati</taxon>
        <taxon>Pseudomonadota</taxon>
        <taxon>Gammaproteobacteria</taxon>
        <taxon>Oceanospirillales</taxon>
        <taxon>Halomonadaceae</taxon>
        <taxon>Vreelandella</taxon>
    </lineage>
</organism>
<accession>A0A7Z0LI05</accession>